<sequence length="426" mass="47790">MDHPVELVDPQPHSPEMDDPMDCVDPEPQPQPQIPMHSQHPLQFEGLRKISEAEIGIIVGESALEQVQTRPQFGGGGYFLSSDKFVTSLVWRADFIGLPFVQVLCNGSWRLFFGAIRNQYDHLLCWDYAATDLASAESIICGWESHYFPLSAWHVCANCRPDLLGKDHSAKIGHRCYGYLVEFALRHIQIHGVPREIMPLFRCDVTPPIPLDIPLPIRFNERIRAVRRLETLEEALFYLPNHPIGADVIVYPELFEAGTTIYHGPGSPKKTGFLGYHAVIIESVFQLLGDLVAVCRMSNGDEVAHCGYAYVSLTTMYMIVGLDACQEPYVRKTPKPMHLLSNFVILEMHKNSEKSQEDSSIIGTGDVQSPIINQDVRTGAGMPVSKDFLKGADKNVSACLFDHPKDMDGAERMRQIKPTVQSKYKD</sequence>
<organism evidence="2 3">
    <name type="scientific">Microthlaspi erraticum</name>
    <dbReference type="NCBI Taxonomy" id="1685480"/>
    <lineage>
        <taxon>Eukaryota</taxon>
        <taxon>Viridiplantae</taxon>
        <taxon>Streptophyta</taxon>
        <taxon>Embryophyta</taxon>
        <taxon>Tracheophyta</taxon>
        <taxon>Spermatophyta</taxon>
        <taxon>Magnoliopsida</taxon>
        <taxon>eudicotyledons</taxon>
        <taxon>Gunneridae</taxon>
        <taxon>Pentapetalae</taxon>
        <taxon>rosids</taxon>
        <taxon>malvids</taxon>
        <taxon>Brassicales</taxon>
        <taxon>Brassicaceae</taxon>
        <taxon>Coluteocarpeae</taxon>
        <taxon>Microthlaspi</taxon>
    </lineage>
</organism>
<dbReference type="EMBL" id="CACVBM020001151">
    <property type="protein sequence ID" value="CAA7034664.1"/>
    <property type="molecule type" value="Genomic_DNA"/>
</dbReference>
<proteinExistence type="predicted"/>
<keyword evidence="3" id="KW-1185">Reference proteome</keyword>
<dbReference type="AlphaFoldDB" id="A0A6D2IVU0"/>
<reference evidence="2" key="1">
    <citation type="submission" date="2020-01" db="EMBL/GenBank/DDBJ databases">
        <authorList>
            <person name="Mishra B."/>
        </authorList>
    </citation>
    <scope>NUCLEOTIDE SEQUENCE [LARGE SCALE GENOMIC DNA]</scope>
</reference>
<evidence type="ECO:0000256" key="1">
    <source>
        <dbReference type="SAM" id="MobiDB-lite"/>
    </source>
</evidence>
<comment type="caution">
    <text evidence="2">The sequence shown here is derived from an EMBL/GenBank/DDBJ whole genome shotgun (WGS) entry which is preliminary data.</text>
</comment>
<dbReference type="CDD" id="cd02619">
    <property type="entry name" value="Peptidase_C1"/>
    <property type="match status" value="1"/>
</dbReference>
<dbReference type="Gene3D" id="3.90.70.10">
    <property type="entry name" value="Cysteine proteinases"/>
    <property type="match status" value="1"/>
</dbReference>
<evidence type="ECO:0000313" key="3">
    <source>
        <dbReference type="Proteomes" id="UP000467841"/>
    </source>
</evidence>
<dbReference type="OrthoDB" id="1055604at2759"/>
<feature type="region of interest" description="Disordered" evidence="1">
    <location>
        <begin position="1"/>
        <end position="37"/>
    </location>
</feature>
<accession>A0A6D2IVU0</accession>
<name>A0A6D2IVU0_9BRAS</name>
<protein>
    <submittedName>
        <fullName evidence="2">Uncharacterized protein</fullName>
    </submittedName>
</protein>
<dbReference type="Proteomes" id="UP000467841">
    <property type="component" value="Unassembled WGS sequence"/>
</dbReference>
<dbReference type="InterPro" id="IPR038765">
    <property type="entry name" value="Papain-like_cys_pep_sf"/>
</dbReference>
<evidence type="ECO:0000313" key="2">
    <source>
        <dbReference type="EMBL" id="CAA7034664.1"/>
    </source>
</evidence>
<gene>
    <name evidence="2" type="ORF">MERR_LOCUS21899</name>
</gene>
<dbReference type="SUPFAM" id="SSF54001">
    <property type="entry name" value="Cysteine proteinases"/>
    <property type="match status" value="1"/>
</dbReference>